<feature type="binding site" evidence="18">
    <location>
        <position position="378"/>
    </location>
    <ligand>
        <name>Zn(2+)</name>
        <dbReference type="ChEBI" id="CHEBI:29105"/>
        <note>catalytic</note>
    </ligand>
</feature>
<comment type="similarity">
    <text evidence="3 20">Belongs to the peptidase M1 family.</text>
</comment>
<evidence type="ECO:0000256" key="18">
    <source>
        <dbReference type="PIRSR" id="PIRSR634016-3"/>
    </source>
</evidence>
<feature type="domain" description="ERAP1-like C-terminal" evidence="22">
    <location>
        <begin position="599"/>
        <end position="919"/>
    </location>
</feature>
<dbReference type="OMA" id="KWFIFNI"/>
<dbReference type="EMBL" id="KE346361">
    <property type="protein sequence ID" value="KJE90548.1"/>
    <property type="molecule type" value="Genomic_DNA"/>
</dbReference>
<evidence type="ECO:0000256" key="16">
    <source>
        <dbReference type="ARBA" id="ARBA00023180"/>
    </source>
</evidence>
<comment type="subcellular location">
    <subcellularLocation>
        <location evidence="1">Cell membrane</location>
    </subcellularLocation>
    <subcellularLocation>
        <location evidence="2">Membrane</location>
        <topology evidence="2">Single-pass type II membrane protein</topology>
    </subcellularLocation>
</comment>
<dbReference type="FunFam" id="1.25.50.20:FF:000001">
    <property type="entry name" value="Aminopeptidase"/>
    <property type="match status" value="1"/>
</dbReference>
<dbReference type="CDD" id="cd09601">
    <property type="entry name" value="M1_APN-Q_like"/>
    <property type="match status" value="1"/>
</dbReference>
<evidence type="ECO:0000256" key="12">
    <source>
        <dbReference type="ARBA" id="ARBA00022989"/>
    </source>
</evidence>
<organism evidence="24 25">
    <name type="scientific">Capsaspora owczarzaki (strain ATCC 30864)</name>
    <dbReference type="NCBI Taxonomy" id="595528"/>
    <lineage>
        <taxon>Eukaryota</taxon>
        <taxon>Filasterea</taxon>
        <taxon>Capsaspora</taxon>
    </lineage>
</organism>
<dbReference type="InterPro" id="IPR042097">
    <property type="entry name" value="Aminopeptidase_N-like_N_sf"/>
</dbReference>
<evidence type="ECO:0000256" key="10">
    <source>
        <dbReference type="ARBA" id="ARBA00022833"/>
    </source>
</evidence>
<comment type="cofactor">
    <cofactor evidence="18 20">
        <name>Zn(2+)</name>
        <dbReference type="ChEBI" id="CHEBI:29105"/>
    </cofactor>
    <text evidence="18 20">Binds 1 zinc ion per subunit.</text>
</comment>
<keyword evidence="4 20" id="KW-0031">Aminopeptidase</keyword>
<dbReference type="Proteomes" id="UP000008743">
    <property type="component" value="Unassembled WGS sequence"/>
</dbReference>
<dbReference type="InterPro" id="IPR050344">
    <property type="entry name" value="Peptidase_M1_aminopeptidases"/>
</dbReference>
<evidence type="ECO:0000256" key="15">
    <source>
        <dbReference type="ARBA" id="ARBA00023157"/>
    </source>
</evidence>
<feature type="binding site" evidence="18">
    <location>
        <position position="401"/>
    </location>
    <ligand>
        <name>Zn(2+)</name>
        <dbReference type="ChEBI" id="CHEBI:29105"/>
        <note>catalytic</note>
    </ligand>
</feature>
<keyword evidence="15" id="KW-1015">Disulfide bond</keyword>
<keyword evidence="14 20" id="KW-0472">Membrane</keyword>
<evidence type="ECO:0000256" key="1">
    <source>
        <dbReference type="ARBA" id="ARBA00004236"/>
    </source>
</evidence>
<dbReference type="GO" id="GO:0005615">
    <property type="term" value="C:extracellular space"/>
    <property type="evidence" value="ECO:0007669"/>
    <property type="project" value="TreeGrafter"/>
</dbReference>
<protein>
    <recommendedName>
        <fullName evidence="20">Aminopeptidase</fullName>
        <ecNumber evidence="20">3.4.11.-</ecNumber>
    </recommendedName>
</protein>
<dbReference type="STRING" id="595528.A0A0D2WL87"/>
<evidence type="ECO:0000259" key="23">
    <source>
        <dbReference type="Pfam" id="PF17900"/>
    </source>
</evidence>
<keyword evidence="5" id="KW-1003">Cell membrane</keyword>
<sequence length="941" mass="103518">MPSYSAIAGTDSEALQDHKPAYSGFSRQPIHRRFSRKCWIGTAVLLAIAVAIAIGVSVSKSDDSGNSPSQPAIWQNIRLPDSVVPSAYDLFLHPNISTFDYTGRVKVSVSVLKSTKFILIHSVGHNFTDIDITADATGDAVPIRSYFTYAENEFLVIELKNSAPVANYTLDISFVSVIRSDLTGFYRSSYLTSTGERRWIATTQFEPVDARRAFPCFDEPAMKATFKLTMVKDHAMTALGNMPIASTTPSPTNPSWDVVEFENSVRMSTYLVAFVVCDFVSVTSTTPGGVVVSIWTPPEIISQAEVALNVSAAILAYYESFFGVPYPLPKSDLIAIPDFNAGAMENWGLITYRETALLVDPAASSASNVQRVVTVIAHELAHQWFGNLVTMEWWNDLWLNEGFASFVEYIGVSSVRPEWDMDTQFFVLAQKEAFSLDALESSHPIEAEVTNPGEISELFDAISYDKGASVIRMLFNVMGEANFLAGIKSYLLQHQFANAQTNDLWASLSQFTTLDVRAIMHSWTSQVGFPVLTATPSNDGSTVHIVQKRFLADPSAQPDLTTLWAVPISRTDSSGAQYPVTWIEDAQHIIPLTLPAGGWYLFNVNRTAFFRVNYDAVNWARLGAALLSNPSQFSASDRAGILDDAFTFARAGVVPFVLPLNLTAFLSQELDYTVWSTAVSGLAYIGSQLRWQPSFGAFQDYFAKLVGPAANTLGWQIQASDPHMTLLARGLVLDAASRRADQIDAVGNATALFKAFMADPVNAQVPADLRDFVYLVGIAHGDRPEWDFMWEQYLQTTAATEQRRILRALASTRIPWLLNRLLAFSLDPTKIRSQDATTVVAYVASQTTGELVAWDWLRAHYDEYAAMLGGGSFSLGNFVSGVVAHFQTQQLYNDVQAFFAPKELGAAANAVAQSLESIRTNILWLAANQAQIEQFLGYVPA</sequence>
<dbReference type="PANTHER" id="PTHR11533">
    <property type="entry name" value="PROTEASE M1 ZINC METALLOPROTEASE"/>
    <property type="match status" value="1"/>
</dbReference>
<dbReference type="AlphaFoldDB" id="A0A0D2WL87"/>
<dbReference type="GO" id="GO:0043171">
    <property type="term" value="P:peptide catabolic process"/>
    <property type="evidence" value="ECO:0007669"/>
    <property type="project" value="TreeGrafter"/>
</dbReference>
<feature type="active site" description="Proton acceptor" evidence="17">
    <location>
        <position position="379"/>
    </location>
</feature>
<evidence type="ECO:0000256" key="8">
    <source>
        <dbReference type="ARBA" id="ARBA00022723"/>
    </source>
</evidence>
<dbReference type="Gene3D" id="2.60.40.1730">
    <property type="entry name" value="tricorn interacting facor f3 domain"/>
    <property type="match status" value="1"/>
</dbReference>
<evidence type="ECO:0000256" key="7">
    <source>
        <dbReference type="ARBA" id="ARBA00022692"/>
    </source>
</evidence>
<dbReference type="EC" id="3.4.11.-" evidence="20"/>
<keyword evidence="11" id="KW-0735">Signal-anchor</keyword>
<evidence type="ECO:0000259" key="22">
    <source>
        <dbReference type="Pfam" id="PF11838"/>
    </source>
</evidence>
<keyword evidence="12 20" id="KW-1133">Transmembrane helix</keyword>
<dbReference type="Gene3D" id="2.60.40.1910">
    <property type="match status" value="1"/>
</dbReference>
<keyword evidence="13 20" id="KW-0482">Metalloprotease</keyword>
<dbReference type="InterPro" id="IPR027268">
    <property type="entry name" value="Peptidase_M4/M1_CTD_sf"/>
</dbReference>
<dbReference type="GO" id="GO:0042277">
    <property type="term" value="F:peptide binding"/>
    <property type="evidence" value="ECO:0007669"/>
    <property type="project" value="TreeGrafter"/>
</dbReference>
<gene>
    <name evidence="24" type="ORF">CAOG_001850</name>
</gene>
<evidence type="ECO:0000256" key="9">
    <source>
        <dbReference type="ARBA" id="ARBA00022801"/>
    </source>
</evidence>
<dbReference type="SUPFAM" id="SSF55486">
    <property type="entry name" value="Metalloproteases ('zincins'), catalytic domain"/>
    <property type="match status" value="1"/>
</dbReference>
<dbReference type="Gene3D" id="1.10.390.10">
    <property type="entry name" value="Neutral Protease Domain 2"/>
    <property type="match status" value="1"/>
</dbReference>
<evidence type="ECO:0000256" key="5">
    <source>
        <dbReference type="ARBA" id="ARBA00022475"/>
    </source>
</evidence>
<dbReference type="PANTHER" id="PTHR11533:SF299">
    <property type="entry name" value="AMINOPEPTIDASE"/>
    <property type="match status" value="1"/>
</dbReference>
<keyword evidence="7 20" id="KW-0812">Transmembrane</keyword>
<dbReference type="InterPro" id="IPR024571">
    <property type="entry name" value="ERAP1-like_C_dom"/>
</dbReference>
<keyword evidence="9 20" id="KW-0378">Hydrolase</keyword>
<dbReference type="Pfam" id="PF01433">
    <property type="entry name" value="Peptidase_M1"/>
    <property type="match status" value="1"/>
</dbReference>
<dbReference type="GO" id="GO:0008270">
    <property type="term" value="F:zinc ion binding"/>
    <property type="evidence" value="ECO:0007669"/>
    <property type="project" value="UniProtKB-UniRule"/>
</dbReference>
<dbReference type="MEROPS" id="M01.010"/>
<dbReference type="SUPFAM" id="SSF63737">
    <property type="entry name" value="Leukotriene A4 hydrolase N-terminal domain"/>
    <property type="match status" value="1"/>
</dbReference>
<dbReference type="InterPro" id="IPR034016">
    <property type="entry name" value="M1_APN-typ"/>
</dbReference>
<evidence type="ECO:0000256" key="17">
    <source>
        <dbReference type="PIRSR" id="PIRSR634016-1"/>
    </source>
</evidence>
<evidence type="ECO:0000256" key="13">
    <source>
        <dbReference type="ARBA" id="ARBA00023049"/>
    </source>
</evidence>
<evidence type="ECO:0000256" key="2">
    <source>
        <dbReference type="ARBA" id="ARBA00004606"/>
    </source>
</evidence>
<evidence type="ECO:0000256" key="11">
    <source>
        <dbReference type="ARBA" id="ARBA00022968"/>
    </source>
</evidence>
<feature type="transmembrane region" description="Helical" evidence="20">
    <location>
        <begin position="38"/>
        <end position="58"/>
    </location>
</feature>
<dbReference type="InterPro" id="IPR045357">
    <property type="entry name" value="Aminopeptidase_N-like_N"/>
</dbReference>
<dbReference type="InParanoid" id="A0A0D2WL87"/>
<evidence type="ECO:0000313" key="25">
    <source>
        <dbReference type="Proteomes" id="UP000008743"/>
    </source>
</evidence>
<accession>A0A0D2WL87</accession>
<evidence type="ECO:0000256" key="20">
    <source>
        <dbReference type="RuleBase" id="RU364040"/>
    </source>
</evidence>
<dbReference type="PRINTS" id="PR00756">
    <property type="entry name" value="ALADIPTASE"/>
</dbReference>
<dbReference type="GO" id="GO:0070006">
    <property type="term" value="F:metalloaminopeptidase activity"/>
    <property type="evidence" value="ECO:0007669"/>
    <property type="project" value="TreeGrafter"/>
</dbReference>
<dbReference type="FunFam" id="2.60.40.1730:FF:000012">
    <property type="entry name" value="Aminopeptidase N"/>
    <property type="match status" value="1"/>
</dbReference>
<dbReference type="Pfam" id="PF11838">
    <property type="entry name" value="ERAP1_C"/>
    <property type="match status" value="1"/>
</dbReference>
<keyword evidence="6 20" id="KW-0645">Protease</keyword>
<dbReference type="Pfam" id="PF17900">
    <property type="entry name" value="Peptidase_M1_N"/>
    <property type="match status" value="1"/>
</dbReference>
<evidence type="ECO:0000256" key="6">
    <source>
        <dbReference type="ARBA" id="ARBA00022670"/>
    </source>
</evidence>
<dbReference type="GO" id="GO:0005737">
    <property type="term" value="C:cytoplasm"/>
    <property type="evidence" value="ECO:0007669"/>
    <property type="project" value="TreeGrafter"/>
</dbReference>
<dbReference type="GO" id="GO:0005886">
    <property type="term" value="C:plasma membrane"/>
    <property type="evidence" value="ECO:0007669"/>
    <property type="project" value="UniProtKB-SubCell"/>
</dbReference>
<evidence type="ECO:0000256" key="19">
    <source>
        <dbReference type="PIRSR" id="PIRSR634016-4"/>
    </source>
</evidence>
<dbReference type="PhylomeDB" id="A0A0D2WL87"/>
<dbReference type="FunFam" id="1.10.390.10:FF:000001">
    <property type="entry name" value="Aminopeptidase"/>
    <property type="match status" value="1"/>
</dbReference>
<dbReference type="OrthoDB" id="10031169at2759"/>
<keyword evidence="8 18" id="KW-0479">Metal-binding</keyword>
<proteinExistence type="inferred from homology"/>
<keyword evidence="10 18" id="KW-0862">Zinc</keyword>
<evidence type="ECO:0000256" key="3">
    <source>
        <dbReference type="ARBA" id="ARBA00010136"/>
    </source>
</evidence>
<evidence type="ECO:0000259" key="21">
    <source>
        <dbReference type="Pfam" id="PF01433"/>
    </source>
</evidence>
<feature type="binding site" evidence="18">
    <location>
        <position position="382"/>
    </location>
    <ligand>
        <name>Zn(2+)</name>
        <dbReference type="ChEBI" id="CHEBI:29105"/>
        <note>catalytic</note>
    </ligand>
</feature>
<name>A0A0D2WL87_CAPO3</name>
<dbReference type="eggNOG" id="KOG1046">
    <property type="taxonomic scope" value="Eukaryota"/>
</dbReference>
<reference evidence="25" key="1">
    <citation type="submission" date="2011-02" db="EMBL/GenBank/DDBJ databases">
        <title>The Genome Sequence of Capsaspora owczarzaki ATCC 30864.</title>
        <authorList>
            <person name="Russ C."/>
            <person name="Cuomo C."/>
            <person name="Burger G."/>
            <person name="Gray M.W."/>
            <person name="Holland P.W.H."/>
            <person name="King N."/>
            <person name="Lang F.B.F."/>
            <person name="Roger A.J."/>
            <person name="Ruiz-Trillo I."/>
            <person name="Young S.K."/>
            <person name="Zeng Q."/>
            <person name="Gargeya S."/>
            <person name="Alvarado L."/>
            <person name="Berlin A."/>
            <person name="Chapman S.B."/>
            <person name="Chen Z."/>
            <person name="Freedman E."/>
            <person name="Gellesch M."/>
            <person name="Goldberg J."/>
            <person name="Griggs A."/>
            <person name="Gujja S."/>
            <person name="Heilman E."/>
            <person name="Heiman D."/>
            <person name="Howarth C."/>
            <person name="Mehta T."/>
            <person name="Neiman D."/>
            <person name="Pearson M."/>
            <person name="Roberts A."/>
            <person name="Saif S."/>
            <person name="Shea T."/>
            <person name="Shenoy N."/>
            <person name="Sisk P."/>
            <person name="Stolte C."/>
            <person name="Sykes S."/>
            <person name="White J."/>
            <person name="Yandava C."/>
            <person name="Haas B."/>
            <person name="Nusbaum C."/>
            <person name="Birren B."/>
        </authorList>
    </citation>
    <scope>NUCLEOTIDE SEQUENCE</scope>
    <source>
        <strain evidence="25">ATCC 30864</strain>
    </source>
</reference>
<dbReference type="InterPro" id="IPR014782">
    <property type="entry name" value="Peptidase_M1_dom"/>
</dbReference>
<dbReference type="GO" id="GO:0006508">
    <property type="term" value="P:proteolysis"/>
    <property type="evidence" value="ECO:0007669"/>
    <property type="project" value="UniProtKB-KW"/>
</dbReference>
<dbReference type="RefSeq" id="XP_004364718.1">
    <property type="nucleotide sequence ID" value="XM_004364661.2"/>
</dbReference>
<dbReference type="Gene3D" id="1.25.50.20">
    <property type="match status" value="1"/>
</dbReference>
<feature type="domain" description="Aminopeptidase N-like N-terminal" evidence="23">
    <location>
        <begin position="84"/>
        <end position="271"/>
    </location>
</feature>
<evidence type="ECO:0000313" key="24">
    <source>
        <dbReference type="EMBL" id="KJE90548.1"/>
    </source>
</evidence>
<keyword evidence="16" id="KW-0325">Glycoprotein</keyword>
<evidence type="ECO:0000256" key="4">
    <source>
        <dbReference type="ARBA" id="ARBA00022438"/>
    </source>
</evidence>
<keyword evidence="25" id="KW-1185">Reference proteome</keyword>
<evidence type="ECO:0000256" key="14">
    <source>
        <dbReference type="ARBA" id="ARBA00023136"/>
    </source>
</evidence>
<feature type="site" description="Transition state stabilizer" evidence="19">
    <location>
        <position position="464"/>
    </location>
</feature>
<dbReference type="InterPro" id="IPR001930">
    <property type="entry name" value="Peptidase_M1"/>
</dbReference>
<feature type="domain" description="Peptidase M1 membrane alanine aminopeptidase" evidence="21">
    <location>
        <begin position="307"/>
        <end position="523"/>
    </location>
</feature>